<keyword evidence="3" id="KW-1185">Reference proteome</keyword>
<dbReference type="EMBL" id="NNAY01003010">
    <property type="protein sequence ID" value="OXU20125.1"/>
    <property type="molecule type" value="Genomic_DNA"/>
</dbReference>
<evidence type="ECO:0000313" key="3">
    <source>
        <dbReference type="Proteomes" id="UP000215335"/>
    </source>
</evidence>
<reference evidence="2 3" key="1">
    <citation type="journal article" date="2017" name="Curr. Biol.">
        <title>The Evolution of Venom by Co-option of Single-Copy Genes.</title>
        <authorList>
            <person name="Martinson E.O."/>
            <person name="Mrinalini"/>
            <person name="Kelkar Y.D."/>
            <person name="Chang C.H."/>
            <person name="Werren J.H."/>
        </authorList>
    </citation>
    <scope>NUCLEOTIDE SEQUENCE [LARGE SCALE GENOMIC DNA]</scope>
    <source>
        <strain evidence="2 3">Alberta</strain>
        <tissue evidence="2">Whole body</tissue>
    </source>
</reference>
<feature type="chain" id="PRO_5012421007" description="WAP domain-containing protein" evidence="1">
    <location>
        <begin position="24"/>
        <end position="73"/>
    </location>
</feature>
<sequence length="73" mass="7697">MLRRVVVIAVILAIVFCAENANAAGAVSVRMGKRQAEPAPTCNPPCEPPLTCVVDNTQCDDGPCVPNPVCVQY</sequence>
<evidence type="ECO:0008006" key="4">
    <source>
        <dbReference type="Google" id="ProtNLM"/>
    </source>
</evidence>
<name>A0A232EP34_9HYME</name>
<protein>
    <recommendedName>
        <fullName evidence="4">WAP domain-containing protein</fullName>
    </recommendedName>
</protein>
<keyword evidence="1" id="KW-0732">Signal</keyword>
<organism evidence="2 3">
    <name type="scientific">Trichomalopsis sarcophagae</name>
    <dbReference type="NCBI Taxonomy" id="543379"/>
    <lineage>
        <taxon>Eukaryota</taxon>
        <taxon>Metazoa</taxon>
        <taxon>Ecdysozoa</taxon>
        <taxon>Arthropoda</taxon>
        <taxon>Hexapoda</taxon>
        <taxon>Insecta</taxon>
        <taxon>Pterygota</taxon>
        <taxon>Neoptera</taxon>
        <taxon>Endopterygota</taxon>
        <taxon>Hymenoptera</taxon>
        <taxon>Apocrita</taxon>
        <taxon>Proctotrupomorpha</taxon>
        <taxon>Chalcidoidea</taxon>
        <taxon>Pteromalidae</taxon>
        <taxon>Pteromalinae</taxon>
        <taxon>Trichomalopsis</taxon>
    </lineage>
</organism>
<accession>A0A232EP34</accession>
<dbReference type="AlphaFoldDB" id="A0A232EP34"/>
<proteinExistence type="predicted"/>
<evidence type="ECO:0000313" key="2">
    <source>
        <dbReference type="EMBL" id="OXU20125.1"/>
    </source>
</evidence>
<gene>
    <name evidence="2" type="ORF">TSAR_016486</name>
</gene>
<comment type="caution">
    <text evidence="2">The sequence shown here is derived from an EMBL/GenBank/DDBJ whole genome shotgun (WGS) entry which is preliminary data.</text>
</comment>
<feature type="signal peptide" evidence="1">
    <location>
        <begin position="1"/>
        <end position="23"/>
    </location>
</feature>
<dbReference type="Proteomes" id="UP000215335">
    <property type="component" value="Unassembled WGS sequence"/>
</dbReference>
<evidence type="ECO:0000256" key="1">
    <source>
        <dbReference type="SAM" id="SignalP"/>
    </source>
</evidence>